<feature type="domain" description="DUF4031" evidence="1">
    <location>
        <begin position="3"/>
        <end position="77"/>
    </location>
</feature>
<evidence type="ECO:0000313" key="3">
    <source>
        <dbReference type="EMBL" id="PRI10057.1"/>
    </source>
</evidence>
<dbReference type="AlphaFoldDB" id="A0A2S9QKB1"/>
<protein>
    <recommendedName>
        <fullName evidence="1">DUF4031 domain-containing protein</fullName>
    </recommendedName>
</protein>
<evidence type="ECO:0000259" key="1">
    <source>
        <dbReference type="Pfam" id="PF13223"/>
    </source>
</evidence>
<dbReference type="EMBL" id="MWZD01000024">
    <property type="protein sequence ID" value="PRI10057.1"/>
    <property type="molecule type" value="Genomic_DNA"/>
</dbReference>
<evidence type="ECO:0000313" key="4">
    <source>
        <dbReference type="Proteomes" id="UP000238650"/>
    </source>
</evidence>
<accession>A0A2S9QKB1</accession>
<dbReference type="InterPro" id="IPR025109">
    <property type="entry name" value="DUF4031"/>
</dbReference>
<dbReference type="EMBL" id="MWZD01000024">
    <property type="protein sequence ID" value="PRI10030.1"/>
    <property type="molecule type" value="Genomic_DNA"/>
</dbReference>
<dbReference type="Pfam" id="PF13223">
    <property type="entry name" value="DUF4031"/>
    <property type="match status" value="1"/>
</dbReference>
<dbReference type="InterPro" id="IPR009218">
    <property type="entry name" value="HD_phosphohydro"/>
</dbReference>
<gene>
    <name evidence="2" type="ORF">B4915_13995</name>
    <name evidence="3" type="ORF">B4915_14160</name>
</gene>
<dbReference type="RefSeq" id="WP_105806446.1">
    <property type="nucleotide sequence ID" value="NZ_MWZD01000024.1"/>
</dbReference>
<name>A0A2S9QKB1_9MICO</name>
<dbReference type="SUPFAM" id="SSF109604">
    <property type="entry name" value="HD-domain/PDEase-like"/>
    <property type="match status" value="1"/>
</dbReference>
<reference evidence="2 4" key="1">
    <citation type="journal article" date="2017" name="New Microbes New Infect">
        <title>Genome sequence of 'Leucobacter massiliensis' sp. nov. isolated from human pharynx after travel to the 2014 Hajj.</title>
        <authorList>
            <person name="Leangapichart T."/>
            <person name="Gautret P."/>
            <person name="Nguyen T.T."/>
            <person name="Armstrong N."/>
            <person name="Rolain J.M."/>
        </authorList>
    </citation>
    <scope>NUCLEOTIDE SEQUENCE [LARGE SCALE GENOMIC DNA]</scope>
    <source>
        <strain evidence="2 4">122RC15</strain>
    </source>
</reference>
<dbReference type="PANTHER" id="PTHR21174:SF0">
    <property type="entry name" value="HD PHOSPHOHYDROLASE FAMILY PROTEIN-RELATED"/>
    <property type="match status" value="1"/>
</dbReference>
<dbReference type="Proteomes" id="UP000238650">
    <property type="component" value="Unassembled WGS sequence"/>
</dbReference>
<dbReference type="OrthoDB" id="9808993at2"/>
<comment type="caution">
    <text evidence="2">The sequence shown here is derived from an EMBL/GenBank/DDBJ whole genome shotgun (WGS) entry which is preliminary data.</text>
</comment>
<dbReference type="PANTHER" id="PTHR21174">
    <property type="match status" value="1"/>
</dbReference>
<evidence type="ECO:0000313" key="2">
    <source>
        <dbReference type="EMBL" id="PRI10030.1"/>
    </source>
</evidence>
<sequence length="309" mass="33951">MTILIDPPTWPAHGTVWSHLVSDRDAAELHAFAKRLGIPRRGFDLDHYDVPASLTERAIALGARPVSAREVLQALRDSGQRVRQVDRPVMAPVRRRQYLAAEWAELGPACGVRPARTDAWARLGEDLLARWAEPHRSYHSEEHLEDVLLALDQLGTRGERVPPETLLAAWFHDAVYSGAADDEAASARLAREALDSAGLDAALAERVAAFVAETAPARAVQDPEHPLALLLDADLAIFAASKARYERYSQAVRTEYAHVPAADFARGRSEILRGYLDRPAVYRTEAARNLWESRARANLAAELAALASG</sequence>
<proteinExistence type="predicted"/>
<keyword evidence="4" id="KW-1185">Reference proteome</keyword>
<organism evidence="2 4">
    <name type="scientific">Leucobacter massiliensis</name>
    <dbReference type="NCBI Taxonomy" id="1686285"/>
    <lineage>
        <taxon>Bacteria</taxon>
        <taxon>Bacillati</taxon>
        <taxon>Actinomycetota</taxon>
        <taxon>Actinomycetes</taxon>
        <taxon>Micrococcales</taxon>
        <taxon>Microbacteriaceae</taxon>
        <taxon>Leucobacter</taxon>
    </lineage>
</organism>
<dbReference type="Gene3D" id="1.10.3210.10">
    <property type="entry name" value="Hypothetical protein af1432"/>
    <property type="match status" value="1"/>
</dbReference>